<dbReference type="Proteomes" id="UP001388673">
    <property type="component" value="Unassembled WGS sequence"/>
</dbReference>
<protein>
    <recommendedName>
        <fullName evidence="4">N-acetyltransferase B complex non catalytic subunit</fullName>
    </recommendedName>
</protein>
<dbReference type="AlphaFoldDB" id="A0AAW0Z3N3"/>
<keyword evidence="3" id="KW-1185">Reference proteome</keyword>
<sequence>MSKQLALWEAEERKLQSVYDDISSHRLSPASSTLNRYLKKHPKSQPALILKMYISQKTATTNDAVLMIFKEVRSLAVNANGGKKEGEPGGFVMSGRGVWWCALTLRNMGRLDLAQQLYESLYASLPDALPLLEQVFFYAAAADDVDGMVKSSRQLFNKTREARWARAAGWAEWVQKAPQPTLDTPFPSPAPKNTLKIAQTILSTTGKKCETSEMLWLRLQVLLSSGEYAEVLKVAREEGAEGSLARLWWRMEGVKEALRRMSEEKIDVIQAEWETERAWAESVLLDDMEARRNYAFYRYLVEATENAGFESTSQSNSLLRTLEEDFGPKERAPSLARIELRCRLRSKLKAATKQFDDIDGVKDVEQYWALWGSKGSIITEIEGVWGDGERKEKIVGFLKQRAARQHTDEQSYREQVNANILLLRDQDETWLPPFEEVERYWTLYREGLQYGKNLPKTDVQPADQFGLVVISLLIERWQKTPDQITPLYRAIVCLEYICRESPACLHAHYLLIRLYRLIGAFSLATPHLLKLTLSEVQLDNMFHVALERSGGEVVAADSQEVWMGHVKKASDMYKRTNLDLPEYIKECLSNETYSKIPSIRYLRETLSTSLSFRLLSIEKARYAVHIGAGISDSLMVLLEKAVREKSVDLRNWEMIQETGGKRPLVKEMTSLTGSNEGKEVGAEWATAMAALMVNLVMFTKGEPVGGEILWDQMMACEEALIRNAMRLFRVATQALDLVGRSEGSESNESEEDIQGLFEENVKLCLADQPSQWAQIQAFITLDELIRISDIVLTRVVEAAKPVKGKKKPSGLAEFVVALKGIKEGLDLKPIQDKLLEMEIGGQGSNSEQVAGKWIDDEQFVQDRWDAIVQSRKDALKGVRTMLFGSGGAKKK</sequence>
<dbReference type="GeneID" id="92179205"/>
<dbReference type="InterPro" id="IPR019183">
    <property type="entry name" value="NAA25_NatB_aux_su"/>
</dbReference>
<organism evidence="2 3">
    <name type="scientific">Kwoniella newhampshirensis</name>
    <dbReference type="NCBI Taxonomy" id="1651941"/>
    <lineage>
        <taxon>Eukaryota</taxon>
        <taxon>Fungi</taxon>
        <taxon>Dikarya</taxon>
        <taxon>Basidiomycota</taxon>
        <taxon>Agaricomycotina</taxon>
        <taxon>Tremellomycetes</taxon>
        <taxon>Tremellales</taxon>
        <taxon>Cryptococcaceae</taxon>
        <taxon>Kwoniella</taxon>
    </lineage>
</organism>
<dbReference type="RefSeq" id="XP_066804990.1">
    <property type="nucleotide sequence ID" value="XM_066945067.1"/>
</dbReference>
<evidence type="ECO:0000256" key="1">
    <source>
        <dbReference type="ARBA" id="ARBA00006298"/>
    </source>
</evidence>
<dbReference type="Pfam" id="PF09797">
    <property type="entry name" value="NatB_MDM20"/>
    <property type="match status" value="1"/>
</dbReference>
<accession>A0AAW0Z3N3</accession>
<proteinExistence type="inferred from homology"/>
<dbReference type="KEGG" id="kne:92179205"/>
<comment type="caution">
    <text evidence="2">The sequence shown here is derived from an EMBL/GenBank/DDBJ whole genome shotgun (WGS) entry which is preliminary data.</text>
</comment>
<name>A0AAW0Z3N3_9TREE</name>
<dbReference type="GO" id="GO:0031416">
    <property type="term" value="C:NatB complex"/>
    <property type="evidence" value="ECO:0007669"/>
    <property type="project" value="TreeGrafter"/>
</dbReference>
<dbReference type="PANTHER" id="PTHR22767">
    <property type="entry name" value="N-TERMINAL ACETYLTRANSFERASE-RELATED"/>
    <property type="match status" value="1"/>
</dbReference>
<dbReference type="PANTHER" id="PTHR22767:SF3">
    <property type="entry name" value="N-ALPHA-ACETYLTRANSFERASE 25, NATB AUXILIARY SUBUNIT"/>
    <property type="match status" value="1"/>
</dbReference>
<gene>
    <name evidence="2" type="ORF">IAR55_001946</name>
</gene>
<evidence type="ECO:0000313" key="3">
    <source>
        <dbReference type="Proteomes" id="UP001388673"/>
    </source>
</evidence>
<evidence type="ECO:0008006" key="4">
    <source>
        <dbReference type="Google" id="ProtNLM"/>
    </source>
</evidence>
<evidence type="ECO:0000313" key="2">
    <source>
        <dbReference type="EMBL" id="KAK8864694.1"/>
    </source>
</evidence>
<reference evidence="2 3" key="1">
    <citation type="journal article" date="2024" name="bioRxiv">
        <title>Comparative genomics of Cryptococcus and Kwoniella reveals pathogenesis evolution and contrasting karyotype dynamics via intercentromeric recombination or chromosome fusion.</title>
        <authorList>
            <person name="Coelho M.A."/>
            <person name="David-Palma M."/>
            <person name="Shea T."/>
            <person name="Bowers K."/>
            <person name="McGinley-Smith S."/>
            <person name="Mohammad A.W."/>
            <person name="Gnirke A."/>
            <person name="Yurkov A.M."/>
            <person name="Nowrousian M."/>
            <person name="Sun S."/>
            <person name="Cuomo C.A."/>
            <person name="Heitman J."/>
        </authorList>
    </citation>
    <scope>NUCLEOTIDE SEQUENCE [LARGE SCALE GENOMIC DNA]</scope>
    <source>
        <strain evidence="2 3">CBS 13917</strain>
    </source>
</reference>
<comment type="similarity">
    <text evidence="1">Belongs to the MDM20/NAA25 family.</text>
</comment>
<dbReference type="EMBL" id="JBCAWK010000003">
    <property type="protein sequence ID" value="KAK8864694.1"/>
    <property type="molecule type" value="Genomic_DNA"/>
</dbReference>